<sequence>MPLAALLASLCSAEEYASVNDLLLCHAQTMKPEICTAFYECMWYCSDGNPKSRLTNWMNGIPKREPSFTSDPGTYVCNGFALRLIIFNEEFRMETSVEEIE</sequence>
<protein>
    <submittedName>
        <fullName evidence="2">Secreted protein</fullName>
    </submittedName>
</protein>
<evidence type="ECO:0000313" key="2">
    <source>
        <dbReference type="WBParaSite" id="nRc.2.0.1.t36385-RA"/>
    </source>
</evidence>
<evidence type="ECO:0000313" key="1">
    <source>
        <dbReference type="Proteomes" id="UP000887565"/>
    </source>
</evidence>
<dbReference type="Proteomes" id="UP000887565">
    <property type="component" value="Unplaced"/>
</dbReference>
<dbReference type="AlphaFoldDB" id="A0A915KDD3"/>
<name>A0A915KDD3_ROMCU</name>
<keyword evidence="1" id="KW-1185">Reference proteome</keyword>
<reference evidence="2" key="1">
    <citation type="submission" date="2022-11" db="UniProtKB">
        <authorList>
            <consortium name="WormBaseParasite"/>
        </authorList>
    </citation>
    <scope>IDENTIFICATION</scope>
</reference>
<accession>A0A915KDD3</accession>
<proteinExistence type="predicted"/>
<organism evidence="1 2">
    <name type="scientific">Romanomermis culicivorax</name>
    <name type="common">Nematode worm</name>
    <dbReference type="NCBI Taxonomy" id="13658"/>
    <lineage>
        <taxon>Eukaryota</taxon>
        <taxon>Metazoa</taxon>
        <taxon>Ecdysozoa</taxon>
        <taxon>Nematoda</taxon>
        <taxon>Enoplea</taxon>
        <taxon>Dorylaimia</taxon>
        <taxon>Mermithida</taxon>
        <taxon>Mermithoidea</taxon>
        <taxon>Mermithidae</taxon>
        <taxon>Romanomermis</taxon>
    </lineage>
</organism>
<dbReference type="WBParaSite" id="nRc.2.0.1.t36385-RA">
    <property type="protein sequence ID" value="nRc.2.0.1.t36385-RA"/>
    <property type="gene ID" value="nRc.2.0.1.g36385"/>
</dbReference>